<dbReference type="EMBL" id="CALSDN010000002">
    <property type="protein sequence ID" value="CAH6719655.1"/>
    <property type="molecule type" value="Genomic_DNA"/>
</dbReference>
<accession>A0ACA9Y403</accession>
<organism evidence="1 2">
    <name type="scientific">[Candida] jaroonii</name>
    <dbReference type="NCBI Taxonomy" id="467808"/>
    <lineage>
        <taxon>Eukaryota</taxon>
        <taxon>Fungi</taxon>
        <taxon>Dikarya</taxon>
        <taxon>Ascomycota</taxon>
        <taxon>Saccharomycotina</taxon>
        <taxon>Pichiomycetes</taxon>
        <taxon>Debaryomycetaceae</taxon>
        <taxon>Yamadazyma</taxon>
    </lineage>
</organism>
<dbReference type="Proteomes" id="UP001152531">
    <property type="component" value="Unassembled WGS sequence"/>
</dbReference>
<name>A0ACA9Y403_9ASCO</name>
<evidence type="ECO:0000313" key="2">
    <source>
        <dbReference type="Proteomes" id="UP001152531"/>
    </source>
</evidence>
<protein>
    <submittedName>
        <fullName evidence="1">Uncharacterized protein</fullName>
    </submittedName>
</protein>
<keyword evidence="2" id="KW-1185">Reference proteome</keyword>
<comment type="caution">
    <text evidence="1">The sequence shown here is derived from an EMBL/GenBank/DDBJ whole genome shotgun (WGS) entry which is preliminary data.</text>
</comment>
<reference evidence="1" key="1">
    <citation type="submission" date="2022-06" db="EMBL/GenBank/DDBJ databases">
        <authorList>
            <person name="Legras J.-L."/>
            <person name="Devillers H."/>
            <person name="Grondin C."/>
        </authorList>
    </citation>
    <scope>NUCLEOTIDE SEQUENCE</scope>
    <source>
        <strain evidence="1">CLIB 1444</strain>
    </source>
</reference>
<evidence type="ECO:0000313" key="1">
    <source>
        <dbReference type="EMBL" id="CAH6719655.1"/>
    </source>
</evidence>
<gene>
    <name evidence="1" type="ORF">CLIB1444_02S13520</name>
</gene>
<proteinExistence type="predicted"/>
<sequence>MNQGLGIGTGVTTSITTPGLGASGVGSSGVGGSSLTSDQLSPVINQQPQMNLSTSPSQQGQLSVQLQNQIPQNPIQPHITPGISTIGSLATNQSPTNQNSQINQGYYQYNYELPPIVANDWDYMIESNPLNYKTTQYPSLPIPNQQVNPMGMTYGYQTSIPSMNMGVSNSISNATGLSTSLPGPPQISIPNQSGERKKRRNTTTVSNMTPQTAARNRCPICQKQFKRPSSLQTHIYSHTGEKLFKCPWQDCGKLFSVKSNMTRHYKLHQRDNN</sequence>